<gene>
    <name evidence="11" type="ORF">KO481_00955</name>
</gene>
<keyword evidence="8" id="KW-0805">Transcription regulation</keyword>
<comment type="subunit">
    <text evidence="3">Homodimer.</text>
</comment>
<evidence type="ECO:0000256" key="10">
    <source>
        <dbReference type="ARBA" id="ARBA00023163"/>
    </source>
</evidence>
<accession>A0ABS6AQ10</accession>
<keyword evidence="5" id="KW-0678">Repressor</keyword>
<dbReference type="CDD" id="cd07153">
    <property type="entry name" value="Fur_like"/>
    <property type="match status" value="1"/>
</dbReference>
<keyword evidence="7" id="KW-0862">Zinc</keyword>
<comment type="similarity">
    <text evidence="2">Belongs to the Fur family.</text>
</comment>
<dbReference type="InterPro" id="IPR002481">
    <property type="entry name" value="FUR"/>
</dbReference>
<evidence type="ECO:0000313" key="12">
    <source>
        <dbReference type="Proteomes" id="UP000733379"/>
    </source>
</evidence>
<evidence type="ECO:0000256" key="5">
    <source>
        <dbReference type="ARBA" id="ARBA00022491"/>
    </source>
</evidence>
<dbReference type="InterPro" id="IPR043135">
    <property type="entry name" value="Fur_C"/>
</dbReference>
<dbReference type="Gene3D" id="3.30.1490.190">
    <property type="match status" value="1"/>
</dbReference>
<dbReference type="RefSeq" id="WP_215915011.1">
    <property type="nucleotide sequence ID" value="NZ_JAHKNI010000001.1"/>
</dbReference>
<dbReference type="PANTHER" id="PTHR33202:SF2">
    <property type="entry name" value="FERRIC UPTAKE REGULATION PROTEIN"/>
    <property type="match status" value="1"/>
</dbReference>
<dbReference type="InterPro" id="IPR036388">
    <property type="entry name" value="WH-like_DNA-bd_sf"/>
</dbReference>
<reference evidence="11 12" key="1">
    <citation type="submission" date="2021-06" db="EMBL/GenBank/DDBJ databases">
        <title>Actinomycetes sequencing.</title>
        <authorList>
            <person name="Shan Q."/>
        </authorList>
    </citation>
    <scope>NUCLEOTIDE SEQUENCE [LARGE SCALE GENOMIC DNA]</scope>
    <source>
        <strain evidence="11 12">NEAU-G5</strain>
    </source>
</reference>
<evidence type="ECO:0000256" key="4">
    <source>
        <dbReference type="ARBA" id="ARBA00022490"/>
    </source>
</evidence>
<keyword evidence="4" id="KW-0963">Cytoplasm</keyword>
<name>A0ABS6AQ10_9NOCA</name>
<comment type="caution">
    <text evidence="11">The sequence shown here is derived from an EMBL/GenBank/DDBJ whole genome shotgun (WGS) entry which is preliminary data.</text>
</comment>
<keyword evidence="6" id="KW-0479">Metal-binding</keyword>
<evidence type="ECO:0000256" key="1">
    <source>
        <dbReference type="ARBA" id="ARBA00004496"/>
    </source>
</evidence>
<dbReference type="InterPro" id="IPR036390">
    <property type="entry name" value="WH_DNA-bd_sf"/>
</dbReference>
<evidence type="ECO:0000256" key="8">
    <source>
        <dbReference type="ARBA" id="ARBA00023015"/>
    </source>
</evidence>
<organism evidence="11 12">
    <name type="scientific">Nocardia albiluteola</name>
    <dbReference type="NCBI Taxonomy" id="2842303"/>
    <lineage>
        <taxon>Bacteria</taxon>
        <taxon>Bacillati</taxon>
        <taxon>Actinomycetota</taxon>
        <taxon>Actinomycetes</taxon>
        <taxon>Mycobacteriales</taxon>
        <taxon>Nocardiaceae</taxon>
        <taxon>Nocardia</taxon>
    </lineage>
</organism>
<evidence type="ECO:0000256" key="7">
    <source>
        <dbReference type="ARBA" id="ARBA00022833"/>
    </source>
</evidence>
<dbReference type="Pfam" id="PF01475">
    <property type="entry name" value="FUR"/>
    <property type="match status" value="1"/>
</dbReference>
<keyword evidence="10" id="KW-0804">Transcription</keyword>
<dbReference type="EMBL" id="JAHKNI010000001">
    <property type="protein sequence ID" value="MBU3060097.1"/>
    <property type="molecule type" value="Genomic_DNA"/>
</dbReference>
<evidence type="ECO:0000256" key="3">
    <source>
        <dbReference type="ARBA" id="ARBA00011738"/>
    </source>
</evidence>
<keyword evidence="9" id="KW-0238">DNA-binding</keyword>
<evidence type="ECO:0000256" key="6">
    <source>
        <dbReference type="ARBA" id="ARBA00022723"/>
    </source>
</evidence>
<dbReference type="PANTHER" id="PTHR33202">
    <property type="entry name" value="ZINC UPTAKE REGULATION PROTEIN"/>
    <property type="match status" value="1"/>
</dbReference>
<evidence type="ECO:0000256" key="2">
    <source>
        <dbReference type="ARBA" id="ARBA00007957"/>
    </source>
</evidence>
<keyword evidence="12" id="KW-1185">Reference proteome</keyword>
<comment type="subcellular location">
    <subcellularLocation>
        <location evidence="1">Cytoplasm</location>
    </subcellularLocation>
</comment>
<proteinExistence type="inferred from homology"/>
<dbReference type="Proteomes" id="UP000733379">
    <property type="component" value="Unassembled WGS sequence"/>
</dbReference>
<dbReference type="SUPFAM" id="SSF46785">
    <property type="entry name" value="Winged helix' DNA-binding domain"/>
    <property type="match status" value="1"/>
</dbReference>
<sequence>MSAPDCSSAERPPERCRTTVRQRVVLDVLRRNDRFRSAQQLHAELHSGATIRIGLTSVYRILHRLTEQHLVETQRAEDGEVLYRIRGGSEHHHNLLCRICGRAERFTHADLEYATEHIAVQHRYTDVSHHIDLYGTCPDCAVGSAGE</sequence>
<evidence type="ECO:0000313" key="11">
    <source>
        <dbReference type="EMBL" id="MBU3060097.1"/>
    </source>
</evidence>
<evidence type="ECO:0000256" key="9">
    <source>
        <dbReference type="ARBA" id="ARBA00023125"/>
    </source>
</evidence>
<dbReference type="Gene3D" id="1.10.10.10">
    <property type="entry name" value="Winged helix-like DNA-binding domain superfamily/Winged helix DNA-binding domain"/>
    <property type="match status" value="1"/>
</dbReference>
<protein>
    <submittedName>
        <fullName evidence="11">Transcriptional repressor</fullName>
    </submittedName>
</protein>